<dbReference type="CDD" id="cd00433">
    <property type="entry name" value="Peptidase_M17"/>
    <property type="match status" value="1"/>
</dbReference>
<reference evidence="7 8" key="1">
    <citation type="submission" date="2016-04" db="EMBL/GenBank/DDBJ databases">
        <authorList>
            <person name="Evans L.H."/>
            <person name="Alamgir A."/>
            <person name="Owens N."/>
            <person name="Weber N.D."/>
            <person name="Virtaneva K."/>
            <person name="Barbian K."/>
            <person name="Babar A."/>
            <person name="Rosenke K."/>
        </authorList>
    </citation>
    <scope>NUCLEOTIDE SEQUENCE [LARGE SCALE GENOMIC DNA]</scope>
    <source>
        <strain evidence="7 8">PMB02</strain>
    </source>
</reference>
<organism evidence="7 8">
    <name type="scientific">Methylobacterium platani</name>
    <dbReference type="NCBI Taxonomy" id="427683"/>
    <lineage>
        <taxon>Bacteria</taxon>
        <taxon>Pseudomonadati</taxon>
        <taxon>Pseudomonadota</taxon>
        <taxon>Alphaproteobacteria</taxon>
        <taxon>Hyphomicrobiales</taxon>
        <taxon>Methylobacteriaceae</taxon>
        <taxon>Methylobacterium</taxon>
    </lineage>
</organism>
<evidence type="ECO:0000256" key="1">
    <source>
        <dbReference type="ARBA" id="ARBA00009528"/>
    </source>
</evidence>
<dbReference type="PROSITE" id="PS00631">
    <property type="entry name" value="CYTOSOL_AP"/>
    <property type="match status" value="1"/>
</dbReference>
<keyword evidence="4" id="KW-0378">Hydrolase</keyword>
<evidence type="ECO:0000313" key="8">
    <source>
        <dbReference type="Proteomes" id="UP000078316"/>
    </source>
</evidence>
<name>A0A179SJY7_9HYPH</name>
<dbReference type="Pfam" id="PF00883">
    <property type="entry name" value="Peptidase_M17"/>
    <property type="match status" value="1"/>
</dbReference>
<protein>
    <submittedName>
        <fullName evidence="7">Leucyl aminopeptidase</fullName>
    </submittedName>
</protein>
<comment type="caution">
    <text evidence="7">The sequence shown here is derived from an EMBL/GenBank/DDBJ whole genome shotgun (WGS) entry which is preliminary data.</text>
</comment>
<proteinExistence type="inferred from homology"/>
<dbReference type="GO" id="GO:0005737">
    <property type="term" value="C:cytoplasm"/>
    <property type="evidence" value="ECO:0007669"/>
    <property type="project" value="InterPro"/>
</dbReference>
<evidence type="ECO:0000256" key="5">
    <source>
        <dbReference type="ARBA" id="ARBA00023211"/>
    </source>
</evidence>
<evidence type="ECO:0000256" key="3">
    <source>
        <dbReference type="ARBA" id="ARBA00022670"/>
    </source>
</evidence>
<dbReference type="Pfam" id="PF21337">
    <property type="entry name" value="Peptidase_M17_N_1"/>
    <property type="match status" value="1"/>
</dbReference>
<evidence type="ECO:0000313" key="7">
    <source>
        <dbReference type="EMBL" id="OAS26864.1"/>
    </source>
</evidence>
<dbReference type="STRING" id="427683.A5481_03925"/>
<dbReference type="Proteomes" id="UP000078316">
    <property type="component" value="Unassembled WGS sequence"/>
</dbReference>
<dbReference type="SUPFAM" id="SSF53187">
    <property type="entry name" value="Zn-dependent exopeptidases"/>
    <property type="match status" value="1"/>
</dbReference>
<dbReference type="AlphaFoldDB" id="A0A179SJY7"/>
<evidence type="ECO:0000256" key="4">
    <source>
        <dbReference type="ARBA" id="ARBA00022801"/>
    </source>
</evidence>
<dbReference type="InterPro" id="IPR048816">
    <property type="entry name" value="Peptidase_M17_N_1"/>
</dbReference>
<gene>
    <name evidence="7" type="ORF">A5481_03925</name>
</gene>
<dbReference type="PANTHER" id="PTHR11963">
    <property type="entry name" value="LEUCINE AMINOPEPTIDASE-RELATED"/>
    <property type="match status" value="1"/>
</dbReference>
<dbReference type="InterPro" id="IPR011356">
    <property type="entry name" value="Leucine_aapep/pepB"/>
</dbReference>
<dbReference type="GO" id="GO:0030145">
    <property type="term" value="F:manganese ion binding"/>
    <property type="evidence" value="ECO:0007669"/>
    <property type="project" value="InterPro"/>
</dbReference>
<dbReference type="EMBL" id="LWHQ01000008">
    <property type="protein sequence ID" value="OAS26864.1"/>
    <property type="molecule type" value="Genomic_DNA"/>
</dbReference>
<dbReference type="GO" id="GO:0006508">
    <property type="term" value="P:proteolysis"/>
    <property type="evidence" value="ECO:0007669"/>
    <property type="project" value="UniProtKB-KW"/>
</dbReference>
<feature type="domain" description="Cytosol aminopeptidase" evidence="6">
    <location>
        <begin position="314"/>
        <end position="321"/>
    </location>
</feature>
<evidence type="ECO:0000259" key="6">
    <source>
        <dbReference type="PROSITE" id="PS00631"/>
    </source>
</evidence>
<dbReference type="InterPro" id="IPR000819">
    <property type="entry name" value="Peptidase_M17_C"/>
</dbReference>
<dbReference type="PRINTS" id="PR00481">
    <property type="entry name" value="LAMNOPPTDASE"/>
</dbReference>
<sequence>MSGPSKEGNSRVTTLLPATEAAIPIRCVDAAGWPAVAEGLTPVAAGFARASGFEAKPGRVALLPGPDGALAAVLFGIETGGRADPFAVGRLPDALPEGTYRLEGLPGDPALAALAWRLSGYRFGRYRERPAPKARLVAPEGVDAAEIDRIADAVAAGRDLVNTPANDLGPAEIEAAARALAARFGAACTVVAGEALERGFPLITAVGRASPRAPRLVDLAWGDPGAPRVTLVGKGVVFDTGGLDLKPAAAMLLMKKDMAGAAVALAAAEMVMGAGLPVRLRVLIATVENAVAGEAFRPGDVLASRQGLTVEIGNTDAEGRLILADALALADEEAPDLVFDFATLTGAARVALGPDLPALFTEDDALAAEIAATGLAVNDPVWRLPLWAPYAALLDSKIADLNNVSSGPFAGAVTAALFLRRFAPSAKAHVHLDLYGWNPGTKPGRPEGGEVQTARLVYALLKARYAVPSAARSAS</sequence>
<keyword evidence="5" id="KW-0464">Manganese</keyword>
<dbReference type="GO" id="GO:0070006">
    <property type="term" value="F:metalloaminopeptidase activity"/>
    <property type="evidence" value="ECO:0007669"/>
    <property type="project" value="InterPro"/>
</dbReference>
<evidence type="ECO:0000256" key="2">
    <source>
        <dbReference type="ARBA" id="ARBA00022438"/>
    </source>
</evidence>
<dbReference type="Gene3D" id="3.40.220.10">
    <property type="entry name" value="Leucine Aminopeptidase, subunit E, domain 1"/>
    <property type="match status" value="1"/>
</dbReference>
<dbReference type="InterPro" id="IPR043472">
    <property type="entry name" value="Macro_dom-like"/>
</dbReference>
<dbReference type="RefSeq" id="WP_048432411.1">
    <property type="nucleotide sequence ID" value="NZ_LWHQ01000008.1"/>
</dbReference>
<dbReference type="Gene3D" id="3.40.630.10">
    <property type="entry name" value="Zn peptidases"/>
    <property type="match status" value="1"/>
</dbReference>
<comment type="similarity">
    <text evidence="1">Belongs to the peptidase M17 family.</text>
</comment>
<keyword evidence="2 7" id="KW-0031">Aminopeptidase</keyword>
<accession>A0A179SJY7</accession>
<dbReference type="PANTHER" id="PTHR11963:SF20">
    <property type="entry name" value="PEPTIDASE B"/>
    <property type="match status" value="1"/>
</dbReference>
<keyword evidence="3" id="KW-0645">Protease</keyword>